<accession>X1KUU6</accession>
<gene>
    <name evidence="2" type="ORF">S06H3_04403</name>
</gene>
<comment type="caution">
    <text evidence="2">The sequence shown here is derived from an EMBL/GenBank/DDBJ whole genome shotgun (WGS) entry which is preliminary data.</text>
</comment>
<dbReference type="AlphaFoldDB" id="X1KUU6"/>
<proteinExistence type="predicted"/>
<evidence type="ECO:0000256" key="1">
    <source>
        <dbReference type="SAM" id="MobiDB-lite"/>
    </source>
</evidence>
<evidence type="ECO:0000313" key="2">
    <source>
        <dbReference type="EMBL" id="GAH97410.1"/>
    </source>
</evidence>
<organism evidence="2">
    <name type="scientific">marine sediment metagenome</name>
    <dbReference type="NCBI Taxonomy" id="412755"/>
    <lineage>
        <taxon>unclassified sequences</taxon>
        <taxon>metagenomes</taxon>
        <taxon>ecological metagenomes</taxon>
    </lineage>
</organism>
<sequence length="63" mass="7603">MFDFFKKKPPIKDPQGLEKAKELGLITEEEFLKLEIWRSEKKLKDLGSSGEKKSHHRRDRERY</sequence>
<reference evidence="2" key="1">
    <citation type="journal article" date="2014" name="Front. Microbiol.">
        <title>High frequency of phylogenetically diverse reductive dehalogenase-homologous genes in deep subseafloor sedimentary metagenomes.</title>
        <authorList>
            <person name="Kawai M."/>
            <person name="Futagami T."/>
            <person name="Toyoda A."/>
            <person name="Takaki Y."/>
            <person name="Nishi S."/>
            <person name="Hori S."/>
            <person name="Arai W."/>
            <person name="Tsubouchi T."/>
            <person name="Morono Y."/>
            <person name="Uchiyama I."/>
            <person name="Ito T."/>
            <person name="Fujiyama A."/>
            <person name="Inagaki F."/>
            <person name="Takami H."/>
        </authorList>
    </citation>
    <scope>NUCLEOTIDE SEQUENCE</scope>
    <source>
        <strain evidence="2">Expedition CK06-06</strain>
    </source>
</reference>
<name>X1KUU6_9ZZZZ</name>
<feature type="compositionally biased region" description="Basic residues" evidence="1">
    <location>
        <begin position="53"/>
        <end position="63"/>
    </location>
</feature>
<feature type="region of interest" description="Disordered" evidence="1">
    <location>
        <begin position="43"/>
        <end position="63"/>
    </location>
</feature>
<protein>
    <submittedName>
        <fullName evidence="2">Uncharacterized protein</fullName>
    </submittedName>
</protein>
<dbReference type="EMBL" id="BARV01001540">
    <property type="protein sequence ID" value="GAH97410.1"/>
    <property type="molecule type" value="Genomic_DNA"/>
</dbReference>